<evidence type="ECO:0000313" key="3">
    <source>
        <dbReference type="WBParaSite" id="nRc.2.0.1.t15665-RA"/>
    </source>
</evidence>
<accession>A0A915IP67</accession>
<proteinExistence type="predicted"/>
<name>A0A915IP67_ROMCU</name>
<keyword evidence="2" id="KW-1185">Reference proteome</keyword>
<dbReference type="Proteomes" id="UP000887565">
    <property type="component" value="Unplaced"/>
</dbReference>
<feature type="region of interest" description="Disordered" evidence="1">
    <location>
        <begin position="1"/>
        <end position="21"/>
    </location>
</feature>
<dbReference type="AlphaFoldDB" id="A0A915IP67"/>
<protein>
    <submittedName>
        <fullName evidence="3">Uncharacterized protein</fullName>
    </submittedName>
</protein>
<dbReference type="WBParaSite" id="nRc.2.0.1.t15665-RA">
    <property type="protein sequence ID" value="nRc.2.0.1.t15665-RA"/>
    <property type="gene ID" value="nRc.2.0.1.g15665"/>
</dbReference>
<evidence type="ECO:0000256" key="1">
    <source>
        <dbReference type="SAM" id="MobiDB-lite"/>
    </source>
</evidence>
<sequence>MAARHTLNFDQTMPPPATNLTQSTALPAVCLPPPNPHLSIFSNSALDGTTRAQLPPIPAASALTNSLPLPPLSQNSTTATAICASASAVFQIPPPSTAAHANNDTVVAHANSSDSFINIDPPQAPAAARASVTNHRSSLARANANKVHNF</sequence>
<organism evidence="2 3">
    <name type="scientific">Romanomermis culicivorax</name>
    <name type="common">Nematode worm</name>
    <dbReference type="NCBI Taxonomy" id="13658"/>
    <lineage>
        <taxon>Eukaryota</taxon>
        <taxon>Metazoa</taxon>
        <taxon>Ecdysozoa</taxon>
        <taxon>Nematoda</taxon>
        <taxon>Enoplea</taxon>
        <taxon>Dorylaimia</taxon>
        <taxon>Mermithida</taxon>
        <taxon>Mermithoidea</taxon>
        <taxon>Mermithidae</taxon>
        <taxon>Romanomermis</taxon>
    </lineage>
</organism>
<evidence type="ECO:0000313" key="2">
    <source>
        <dbReference type="Proteomes" id="UP000887565"/>
    </source>
</evidence>
<reference evidence="3" key="1">
    <citation type="submission" date="2022-11" db="UniProtKB">
        <authorList>
            <consortium name="WormBaseParasite"/>
        </authorList>
    </citation>
    <scope>IDENTIFICATION</scope>
</reference>